<gene>
    <name evidence="1" type="primary">ORF186653</name>
</gene>
<organism evidence="1">
    <name type="scientific">Arion vulgaris</name>
    <dbReference type="NCBI Taxonomy" id="1028688"/>
    <lineage>
        <taxon>Eukaryota</taxon>
        <taxon>Metazoa</taxon>
        <taxon>Spiralia</taxon>
        <taxon>Lophotrochozoa</taxon>
        <taxon>Mollusca</taxon>
        <taxon>Gastropoda</taxon>
        <taxon>Heterobranchia</taxon>
        <taxon>Euthyneura</taxon>
        <taxon>Panpulmonata</taxon>
        <taxon>Eupulmonata</taxon>
        <taxon>Stylommatophora</taxon>
        <taxon>Helicina</taxon>
        <taxon>Arionoidea</taxon>
        <taxon>Arionidae</taxon>
        <taxon>Arion</taxon>
    </lineage>
</organism>
<proteinExistence type="predicted"/>
<sequence>MTTTKNITVRKARDEDYEAVLGINRNFLLGTDYINFSYHELINDPDFTYYVCEVDGEMAAFEGVALIDDNNTLMTRSARVKDAFQGKGLLNLVRKQIYEDFKDVPGEKRIRTCCSNSVRLVNSARFRSLNKTIDIRMFSMFQPVKEIKLPEYHDDSSQDARELVVDDLAIIFQNKELANYVFPEGLLVTCTWFYDLLISNIRHIKKHLTYISISASLYDSVKKPTSTSNSEESTGNLQMDVNEETNHPLLQGLLAISAYYVAPDMIVFLVDIYGTPSQGKEEKELRQIIFHGLQHAKRVLEKEKYKYPLSIGIGIKDSTYFEICKKIMITLGFEQGEFELFESLFFFEQEFEKLSSE</sequence>
<reference evidence="1" key="1">
    <citation type="submission" date="2014-12" db="EMBL/GenBank/DDBJ databases">
        <title>Insight into the proteome of Arion vulgaris.</title>
        <authorList>
            <person name="Aradska J."/>
            <person name="Bulat T."/>
            <person name="Smidak R."/>
            <person name="Sarate P."/>
            <person name="Gangsoo J."/>
            <person name="Sialana F."/>
            <person name="Bilban M."/>
            <person name="Lubec G."/>
        </authorList>
    </citation>
    <scope>NUCLEOTIDE SEQUENCE</scope>
    <source>
        <tissue evidence="1">Skin</tissue>
    </source>
</reference>
<evidence type="ECO:0000313" key="1">
    <source>
        <dbReference type="EMBL" id="CEK92112.1"/>
    </source>
</evidence>
<name>A0A0B7BGW8_9EUPU</name>
<dbReference type="PANTHER" id="PTHR47403:SF6">
    <property type="entry name" value="N-ACETYLTRANSFERASE DOMAIN-CONTAINING PROTEIN"/>
    <property type="match status" value="1"/>
</dbReference>
<dbReference type="EMBL" id="HACG01045247">
    <property type="protein sequence ID" value="CEK92112.1"/>
    <property type="molecule type" value="Transcribed_RNA"/>
</dbReference>
<dbReference type="AlphaFoldDB" id="A0A0B7BGW8"/>
<accession>A0A0B7BGW8</accession>
<dbReference type="Gene3D" id="3.40.630.30">
    <property type="match status" value="1"/>
</dbReference>
<dbReference type="SUPFAM" id="SSF55729">
    <property type="entry name" value="Acyl-CoA N-acyltransferases (Nat)"/>
    <property type="match status" value="1"/>
</dbReference>
<evidence type="ECO:0008006" key="2">
    <source>
        <dbReference type="Google" id="ProtNLM"/>
    </source>
</evidence>
<dbReference type="InterPro" id="IPR016181">
    <property type="entry name" value="Acyl_CoA_acyltransferase"/>
</dbReference>
<dbReference type="PANTHER" id="PTHR47403">
    <property type="entry name" value="LOC100145250 PROTEIN"/>
    <property type="match status" value="1"/>
</dbReference>
<protein>
    <recommendedName>
        <fullName evidence="2">N-acetyltransferase domain-containing protein</fullName>
    </recommendedName>
</protein>